<organism evidence="1">
    <name type="scientific">Anguilla anguilla</name>
    <name type="common">European freshwater eel</name>
    <name type="synonym">Muraena anguilla</name>
    <dbReference type="NCBI Taxonomy" id="7936"/>
    <lineage>
        <taxon>Eukaryota</taxon>
        <taxon>Metazoa</taxon>
        <taxon>Chordata</taxon>
        <taxon>Craniata</taxon>
        <taxon>Vertebrata</taxon>
        <taxon>Euteleostomi</taxon>
        <taxon>Actinopterygii</taxon>
        <taxon>Neopterygii</taxon>
        <taxon>Teleostei</taxon>
        <taxon>Anguilliformes</taxon>
        <taxon>Anguillidae</taxon>
        <taxon>Anguilla</taxon>
    </lineage>
</organism>
<protein>
    <submittedName>
        <fullName evidence="1">Uncharacterized protein</fullName>
    </submittedName>
</protein>
<reference evidence="1" key="2">
    <citation type="journal article" date="2015" name="Fish Shellfish Immunol.">
        <title>Early steps in the European eel (Anguilla anguilla)-Vibrio vulnificus interaction in the gills: Role of the RtxA13 toxin.</title>
        <authorList>
            <person name="Callol A."/>
            <person name="Pajuelo D."/>
            <person name="Ebbesson L."/>
            <person name="Teles M."/>
            <person name="MacKenzie S."/>
            <person name="Amaro C."/>
        </authorList>
    </citation>
    <scope>NUCLEOTIDE SEQUENCE</scope>
</reference>
<reference evidence="1" key="1">
    <citation type="submission" date="2014-11" db="EMBL/GenBank/DDBJ databases">
        <authorList>
            <person name="Amaro Gonzalez C."/>
        </authorList>
    </citation>
    <scope>NUCLEOTIDE SEQUENCE</scope>
</reference>
<dbReference type="EMBL" id="GBXM01042155">
    <property type="protein sequence ID" value="JAH66422.1"/>
    <property type="molecule type" value="Transcribed_RNA"/>
</dbReference>
<name>A0A0E9UKV0_ANGAN</name>
<proteinExistence type="predicted"/>
<dbReference type="AlphaFoldDB" id="A0A0E9UKV0"/>
<evidence type="ECO:0000313" key="1">
    <source>
        <dbReference type="EMBL" id="JAH66422.1"/>
    </source>
</evidence>
<accession>A0A0E9UKV0</accession>
<sequence length="19" mass="2160">MSCTLLQPKVTIKNVKNNK</sequence>